<gene>
    <name evidence="4" type="ORF">Pla133_19910</name>
</gene>
<name>A0A518BIY3_9BACT</name>
<evidence type="ECO:0000256" key="1">
    <source>
        <dbReference type="PROSITE-ProRule" id="PRU00339"/>
    </source>
</evidence>
<keyword evidence="1" id="KW-0802">TPR repeat</keyword>
<dbReference type="SMART" id="SM00028">
    <property type="entry name" value="TPR"/>
    <property type="match status" value="2"/>
</dbReference>
<keyword evidence="3" id="KW-0732">Signal</keyword>
<evidence type="ECO:0000313" key="5">
    <source>
        <dbReference type="Proteomes" id="UP000316921"/>
    </source>
</evidence>
<feature type="compositionally biased region" description="Basic and acidic residues" evidence="2">
    <location>
        <begin position="316"/>
        <end position="332"/>
    </location>
</feature>
<feature type="signal peptide" evidence="3">
    <location>
        <begin position="1"/>
        <end position="26"/>
    </location>
</feature>
<dbReference type="AlphaFoldDB" id="A0A518BIY3"/>
<feature type="region of interest" description="Disordered" evidence="2">
    <location>
        <begin position="20"/>
        <end position="225"/>
    </location>
</feature>
<evidence type="ECO:0000313" key="4">
    <source>
        <dbReference type="EMBL" id="QDU66915.1"/>
    </source>
</evidence>
<dbReference type="Proteomes" id="UP000316921">
    <property type="component" value="Chromosome"/>
</dbReference>
<evidence type="ECO:0000256" key="2">
    <source>
        <dbReference type="SAM" id="MobiDB-lite"/>
    </source>
</evidence>
<organism evidence="4 5">
    <name type="scientific">Engelhardtia mirabilis</name>
    <dbReference type="NCBI Taxonomy" id="2528011"/>
    <lineage>
        <taxon>Bacteria</taxon>
        <taxon>Pseudomonadati</taxon>
        <taxon>Planctomycetota</taxon>
        <taxon>Planctomycetia</taxon>
        <taxon>Planctomycetia incertae sedis</taxon>
        <taxon>Engelhardtia</taxon>
    </lineage>
</organism>
<feature type="compositionally biased region" description="Pro residues" evidence="2">
    <location>
        <begin position="40"/>
        <end position="71"/>
    </location>
</feature>
<feature type="compositionally biased region" description="Low complexity" evidence="2">
    <location>
        <begin position="29"/>
        <end position="39"/>
    </location>
</feature>
<feature type="compositionally biased region" description="Low complexity" evidence="2">
    <location>
        <begin position="72"/>
        <end position="112"/>
    </location>
</feature>
<dbReference type="InterPro" id="IPR019734">
    <property type="entry name" value="TPR_rpt"/>
</dbReference>
<sequence length="776" mass="82468" precursor="true">MRRLQASVWFLLTLLTVGGFGPGADAAQRGSRPSQGGPAPSRPAPSPAPQSRPAPAPAPQSRPAPSRPTPAPTGSTSRTNYGSSSSRSSSPAPVTSSSSYGSSSSSRDASTPRVIRLSPSEASDAGYLVSPSAERAPAPASSRVDEAPSAVDLRSSASSSGSSAPAAVSAERGAASFPRTSSTSSEGMIVIEPSQRPVHVPVPAPYRGSSPVDVSRPEAQRAVDRYRDAVETGEWARLRSKLDGGSPLRLTTARNLDRLMERYSRVPAASESSVRGGSGLDDRYSARAYRYAYDRGPIDRLERPDAEPPARAAAEASREQAARIQDAREKTARVQAARSKTARVQNAREEASLAESQAIRRDQARAIPGQSPLLAREADPLRRFAEQRGEDTSRMVDREAPSRRALAGMTALADDNPAAARELAASGLAIARATRASLSLAAGSVAGAVAGAAVDQAAAGSEPPGYSSYPDYYWDDCWYFDLGLSFYWGPNGYGPYAYLGYGGYASPYGYSFCHPYWYNPYCNWGFGYYGHPYGYSWCPSIYYSSALYHNSYYGGAYYSGGYYGGYYGGYQSQPVVIVEQPAEVAPTIVIIEQPAAAAPAAAPAPDGGPIGRGSVPLSVSTAADSYLTLGDRAFREGRFADAVHFYAKATELEPDVAVFYLVLSDALFATGDYGYAAFSIRKALELEPELIESEVDKRNFYSDPLEFDRQLAVLELYLEDHPADDEARLVLAANLLFSGAPASAVDLLDNALAVGLAQDQAAGVILARSQTLQYGG</sequence>
<reference evidence="4 5" key="1">
    <citation type="submission" date="2019-02" db="EMBL/GenBank/DDBJ databases">
        <title>Deep-cultivation of Planctomycetes and their phenomic and genomic characterization uncovers novel biology.</title>
        <authorList>
            <person name="Wiegand S."/>
            <person name="Jogler M."/>
            <person name="Boedeker C."/>
            <person name="Pinto D."/>
            <person name="Vollmers J."/>
            <person name="Rivas-Marin E."/>
            <person name="Kohn T."/>
            <person name="Peeters S.H."/>
            <person name="Heuer A."/>
            <person name="Rast P."/>
            <person name="Oberbeckmann S."/>
            <person name="Bunk B."/>
            <person name="Jeske O."/>
            <person name="Meyerdierks A."/>
            <person name="Storesund J.E."/>
            <person name="Kallscheuer N."/>
            <person name="Luecker S."/>
            <person name="Lage O.M."/>
            <person name="Pohl T."/>
            <person name="Merkel B.J."/>
            <person name="Hornburger P."/>
            <person name="Mueller R.-W."/>
            <person name="Bruemmer F."/>
            <person name="Labrenz M."/>
            <person name="Spormann A.M."/>
            <person name="Op den Camp H."/>
            <person name="Overmann J."/>
            <person name="Amann R."/>
            <person name="Jetten M.S.M."/>
            <person name="Mascher T."/>
            <person name="Medema M.H."/>
            <person name="Devos D.P."/>
            <person name="Kaster A.-K."/>
            <person name="Ovreas L."/>
            <person name="Rohde M."/>
            <person name="Galperin M.Y."/>
            <person name="Jogler C."/>
        </authorList>
    </citation>
    <scope>NUCLEOTIDE SEQUENCE [LARGE SCALE GENOMIC DNA]</scope>
    <source>
        <strain evidence="4 5">Pla133</strain>
    </source>
</reference>
<feature type="repeat" description="TPR" evidence="1">
    <location>
        <begin position="623"/>
        <end position="656"/>
    </location>
</feature>
<feature type="chain" id="PRO_5021808807" evidence="3">
    <location>
        <begin position="27"/>
        <end position="776"/>
    </location>
</feature>
<keyword evidence="5" id="KW-1185">Reference proteome</keyword>
<feature type="repeat" description="TPR" evidence="1">
    <location>
        <begin position="657"/>
        <end position="690"/>
    </location>
</feature>
<dbReference type="Pfam" id="PF13181">
    <property type="entry name" value="TPR_8"/>
    <property type="match status" value="1"/>
</dbReference>
<feature type="compositionally biased region" description="Basic and acidic residues" evidence="2">
    <location>
        <begin position="215"/>
        <end position="225"/>
    </location>
</feature>
<dbReference type="PROSITE" id="PS50005">
    <property type="entry name" value="TPR"/>
    <property type="match status" value="2"/>
</dbReference>
<dbReference type="KEGG" id="pbap:Pla133_19910"/>
<protein>
    <submittedName>
        <fullName evidence="4">Tetratricopeptide repeat protein</fullName>
    </submittedName>
</protein>
<dbReference type="RefSeq" id="WP_419192304.1">
    <property type="nucleotide sequence ID" value="NZ_CP036287.1"/>
</dbReference>
<dbReference type="EMBL" id="CP036287">
    <property type="protein sequence ID" value="QDU66915.1"/>
    <property type="molecule type" value="Genomic_DNA"/>
</dbReference>
<feature type="compositionally biased region" description="Basic and acidic residues" evidence="2">
    <location>
        <begin position="299"/>
        <end position="308"/>
    </location>
</feature>
<feature type="compositionally biased region" description="Low complexity" evidence="2">
    <location>
        <begin position="155"/>
        <end position="170"/>
    </location>
</feature>
<dbReference type="Gene3D" id="1.25.40.10">
    <property type="entry name" value="Tetratricopeptide repeat domain"/>
    <property type="match status" value="1"/>
</dbReference>
<dbReference type="SUPFAM" id="SSF48452">
    <property type="entry name" value="TPR-like"/>
    <property type="match status" value="1"/>
</dbReference>
<evidence type="ECO:0000256" key="3">
    <source>
        <dbReference type="SAM" id="SignalP"/>
    </source>
</evidence>
<dbReference type="InterPro" id="IPR011990">
    <property type="entry name" value="TPR-like_helical_dom_sf"/>
</dbReference>
<accession>A0A518BIY3</accession>
<feature type="compositionally biased region" description="Low complexity" evidence="2">
    <location>
        <begin position="130"/>
        <end position="142"/>
    </location>
</feature>
<proteinExistence type="predicted"/>
<feature type="region of interest" description="Disordered" evidence="2">
    <location>
        <begin position="299"/>
        <end position="371"/>
    </location>
</feature>